<gene>
    <name evidence="1" type="ORF">AVEN_33848_1</name>
</gene>
<accession>A0A4Y2J3W2</accession>
<evidence type="ECO:0000313" key="2">
    <source>
        <dbReference type="Proteomes" id="UP000499080"/>
    </source>
</evidence>
<comment type="caution">
    <text evidence="1">The sequence shown here is derived from an EMBL/GenBank/DDBJ whole genome shotgun (WGS) entry which is preliminary data.</text>
</comment>
<dbReference type="AlphaFoldDB" id="A0A4Y2J3W2"/>
<dbReference type="OrthoDB" id="2017676at2759"/>
<reference evidence="1 2" key="1">
    <citation type="journal article" date="2019" name="Sci. Rep.">
        <title>Orb-weaving spider Araneus ventricosus genome elucidates the spidroin gene catalogue.</title>
        <authorList>
            <person name="Kono N."/>
            <person name="Nakamura H."/>
            <person name="Ohtoshi R."/>
            <person name="Moran D.A.P."/>
            <person name="Shinohara A."/>
            <person name="Yoshida Y."/>
            <person name="Fujiwara M."/>
            <person name="Mori M."/>
            <person name="Tomita M."/>
            <person name="Arakawa K."/>
        </authorList>
    </citation>
    <scope>NUCLEOTIDE SEQUENCE [LARGE SCALE GENOMIC DNA]</scope>
</reference>
<name>A0A4Y2J3W2_ARAVE</name>
<protein>
    <submittedName>
        <fullName evidence="1">Uncharacterized protein</fullName>
    </submittedName>
</protein>
<dbReference type="Proteomes" id="UP000499080">
    <property type="component" value="Unassembled WGS sequence"/>
</dbReference>
<proteinExistence type="predicted"/>
<organism evidence="1 2">
    <name type="scientific">Araneus ventricosus</name>
    <name type="common">Orbweaver spider</name>
    <name type="synonym">Epeira ventricosa</name>
    <dbReference type="NCBI Taxonomy" id="182803"/>
    <lineage>
        <taxon>Eukaryota</taxon>
        <taxon>Metazoa</taxon>
        <taxon>Ecdysozoa</taxon>
        <taxon>Arthropoda</taxon>
        <taxon>Chelicerata</taxon>
        <taxon>Arachnida</taxon>
        <taxon>Araneae</taxon>
        <taxon>Araneomorphae</taxon>
        <taxon>Entelegynae</taxon>
        <taxon>Araneoidea</taxon>
        <taxon>Araneidae</taxon>
        <taxon>Araneus</taxon>
    </lineage>
</organism>
<evidence type="ECO:0000313" key="1">
    <source>
        <dbReference type="EMBL" id="GBM84575.1"/>
    </source>
</evidence>
<sequence>MPALLEKIKDDIEVDDVKGKAISIYIFPDDAQPVDLIIGRTWLDLPHIAYTKIIKGFHIGNREDEPFRNFPIDERINQVCLKALEIAQLEKESLQIKRMNHDFYKEILRTLRKSDTRCFVKSKKRISMLKTCRAAEIFIKNGCILYIR</sequence>
<keyword evidence="2" id="KW-1185">Reference proteome</keyword>
<dbReference type="EMBL" id="BGPR01003170">
    <property type="protein sequence ID" value="GBM84575.1"/>
    <property type="molecule type" value="Genomic_DNA"/>
</dbReference>